<organism evidence="2 3">
    <name type="scientific">Pseudozobellia thermophila</name>
    <dbReference type="NCBI Taxonomy" id="192903"/>
    <lineage>
        <taxon>Bacteria</taxon>
        <taxon>Pseudomonadati</taxon>
        <taxon>Bacteroidota</taxon>
        <taxon>Flavobacteriia</taxon>
        <taxon>Flavobacteriales</taxon>
        <taxon>Flavobacteriaceae</taxon>
        <taxon>Pseudozobellia</taxon>
    </lineage>
</organism>
<proteinExistence type="predicted"/>
<keyword evidence="3" id="KW-1185">Reference proteome</keyword>
<dbReference type="Pfam" id="PF18135">
    <property type="entry name" value="Type_ISP_C"/>
    <property type="match status" value="1"/>
</dbReference>
<dbReference type="RefSeq" id="WP_072993736.1">
    <property type="nucleotide sequence ID" value="NZ_FQYU01000003.1"/>
</dbReference>
<dbReference type="AlphaFoldDB" id="A0A1M6I4T6"/>
<feature type="domain" description="Type ISP restriction-modification enzyme LLaBIII C-terminal specificity" evidence="1">
    <location>
        <begin position="13"/>
        <end position="231"/>
    </location>
</feature>
<protein>
    <recommendedName>
        <fullName evidence="1">Type ISP restriction-modification enzyme LLaBIII C-terminal specificity domain-containing protein</fullName>
    </recommendedName>
</protein>
<dbReference type="EMBL" id="FQYU01000003">
    <property type="protein sequence ID" value="SHJ29453.1"/>
    <property type="molecule type" value="Genomic_DNA"/>
</dbReference>
<gene>
    <name evidence="2" type="ORF">SAMN04488513_103328</name>
</gene>
<dbReference type="Proteomes" id="UP000184543">
    <property type="component" value="Unassembled WGS sequence"/>
</dbReference>
<evidence type="ECO:0000259" key="1">
    <source>
        <dbReference type="Pfam" id="PF18135"/>
    </source>
</evidence>
<evidence type="ECO:0000313" key="3">
    <source>
        <dbReference type="Proteomes" id="UP000184543"/>
    </source>
</evidence>
<accession>A0A1M6I4T6</accession>
<evidence type="ECO:0000313" key="2">
    <source>
        <dbReference type="EMBL" id="SHJ29453.1"/>
    </source>
</evidence>
<name>A0A1M6I4T6_9FLAO</name>
<dbReference type="STRING" id="192903.SAMN04488513_103328"/>
<reference evidence="3" key="1">
    <citation type="submission" date="2016-11" db="EMBL/GenBank/DDBJ databases">
        <authorList>
            <person name="Varghese N."/>
            <person name="Submissions S."/>
        </authorList>
    </citation>
    <scope>NUCLEOTIDE SEQUENCE [LARGE SCALE GENOMIC DNA]</scope>
    <source>
        <strain evidence="3">DSM 19858</strain>
    </source>
</reference>
<dbReference type="InterPro" id="IPR041635">
    <property type="entry name" value="Type_ISP_LLaBIII_C"/>
</dbReference>
<sequence length="239" mass="27919">MILEQYINNIAQRYILGQGQQGNKERNHKIPDLAPAIIDKIAKGMGLTFISERETEGNVCFVNSPELRDDYKTAFTAIDLLDYGYAMSFRKQQKEDVKIDFRQMPYPKAPEAFWRLVQLGRELRQIHCLQSPKVEKYITSYPKDGSHIITRKLTKTDIPYEAINDTHGRVWINDGQYFGNVPLTAWEFYIGKYQPAQQWLKDRRGKTLAFEDILHYQKIIVALTETDRLTKEIDNVKIE</sequence>